<dbReference type="Pfam" id="PF00501">
    <property type="entry name" value="AMP-binding"/>
    <property type="match status" value="1"/>
</dbReference>
<dbReference type="EMBL" id="DYUK01000109">
    <property type="protein sequence ID" value="HJG79792.1"/>
    <property type="molecule type" value="Genomic_DNA"/>
</dbReference>
<dbReference type="Gene3D" id="3.40.50.12780">
    <property type="entry name" value="N-terminal domain of ligase-like"/>
    <property type="match status" value="1"/>
</dbReference>
<dbReference type="InterPro" id="IPR050237">
    <property type="entry name" value="ATP-dep_AMP-bd_enzyme"/>
</dbReference>
<protein>
    <submittedName>
        <fullName evidence="3">AMP-binding protein</fullName>
    </submittedName>
</protein>
<feature type="domain" description="AMP-binding enzyme C-terminal" evidence="2">
    <location>
        <begin position="425"/>
        <end position="500"/>
    </location>
</feature>
<proteinExistence type="predicted"/>
<reference evidence="3" key="2">
    <citation type="submission" date="2021-09" db="EMBL/GenBank/DDBJ databases">
        <authorList>
            <person name="Gilroy R."/>
        </authorList>
    </citation>
    <scope>NUCLEOTIDE SEQUENCE</scope>
    <source>
        <strain evidence="3">ChiGjej5B5-7349</strain>
    </source>
</reference>
<dbReference type="InterPro" id="IPR025110">
    <property type="entry name" value="AMP-bd_C"/>
</dbReference>
<evidence type="ECO:0000259" key="2">
    <source>
        <dbReference type="Pfam" id="PF13193"/>
    </source>
</evidence>
<dbReference type="Pfam" id="PF13193">
    <property type="entry name" value="AMP-binding_C"/>
    <property type="match status" value="1"/>
</dbReference>
<name>A0A921MD20_9MICO</name>
<dbReference type="PANTHER" id="PTHR43767">
    <property type="entry name" value="LONG-CHAIN-FATTY-ACID--COA LIGASE"/>
    <property type="match status" value="1"/>
</dbReference>
<dbReference type="SUPFAM" id="SSF56801">
    <property type="entry name" value="Acetyl-CoA synthetase-like"/>
    <property type="match status" value="1"/>
</dbReference>
<reference evidence="3" key="1">
    <citation type="journal article" date="2021" name="PeerJ">
        <title>Extensive microbial diversity within the chicken gut microbiome revealed by metagenomics and culture.</title>
        <authorList>
            <person name="Gilroy R."/>
            <person name="Ravi A."/>
            <person name="Getino M."/>
            <person name="Pursley I."/>
            <person name="Horton D.L."/>
            <person name="Alikhan N.F."/>
            <person name="Baker D."/>
            <person name="Gharbi K."/>
            <person name="Hall N."/>
            <person name="Watson M."/>
            <person name="Adriaenssens E.M."/>
            <person name="Foster-Nyarko E."/>
            <person name="Jarju S."/>
            <person name="Secka A."/>
            <person name="Antonio M."/>
            <person name="Oren A."/>
            <person name="Chaudhuri R.R."/>
            <person name="La Ragione R."/>
            <person name="Hildebrand F."/>
            <person name="Pallen M.J."/>
        </authorList>
    </citation>
    <scope>NUCLEOTIDE SEQUENCE</scope>
    <source>
        <strain evidence="3">ChiGjej5B5-7349</strain>
    </source>
</reference>
<evidence type="ECO:0000313" key="4">
    <source>
        <dbReference type="Proteomes" id="UP000784435"/>
    </source>
</evidence>
<accession>A0A921MD20</accession>
<dbReference type="InterPro" id="IPR020845">
    <property type="entry name" value="AMP-binding_CS"/>
</dbReference>
<evidence type="ECO:0000259" key="1">
    <source>
        <dbReference type="Pfam" id="PF00501"/>
    </source>
</evidence>
<dbReference type="Gene3D" id="3.30.300.30">
    <property type="match status" value="1"/>
</dbReference>
<comment type="caution">
    <text evidence="3">The sequence shown here is derived from an EMBL/GenBank/DDBJ whole genome shotgun (WGS) entry which is preliminary data.</text>
</comment>
<dbReference type="PANTHER" id="PTHR43767:SF12">
    <property type="entry name" value="AMP-DEPENDENT SYNTHETASE AND LIGASE"/>
    <property type="match status" value="1"/>
</dbReference>
<dbReference type="PROSITE" id="PS00455">
    <property type="entry name" value="AMP_BINDING"/>
    <property type="match status" value="1"/>
</dbReference>
<dbReference type="GO" id="GO:0016877">
    <property type="term" value="F:ligase activity, forming carbon-sulfur bonds"/>
    <property type="evidence" value="ECO:0007669"/>
    <property type="project" value="UniProtKB-ARBA"/>
</dbReference>
<dbReference type="InterPro" id="IPR042099">
    <property type="entry name" value="ANL_N_sf"/>
</dbReference>
<dbReference type="Proteomes" id="UP000784435">
    <property type="component" value="Unassembled WGS sequence"/>
</dbReference>
<feature type="domain" description="AMP-dependent synthetase/ligase" evidence="1">
    <location>
        <begin position="17"/>
        <end position="374"/>
    </location>
</feature>
<gene>
    <name evidence="3" type="ORF">K8V08_05205</name>
</gene>
<dbReference type="AlphaFoldDB" id="A0A921MD20"/>
<sequence>MVQQSTALSLPSILLPWVAARPDEPALLTPPGEDRRILTWARLLGEVARVRDRFRAAGMEPGDRIVLIAPTCPEFMTEFFGAQAAGLVVVAVNPLSTTREIDYLLEDSGARMVVAHPARADAGRASAEAAGLPLHLIETVSPDGPSIRPQDGDVPFESTPRSGDDLAVLLYTSGTTGRPKGAMLTVSNLLATVGIVREMIDVQDGDRWATGLPLFHVFGLVTVTLSALTAGVPITLFPRWDPSAFLAALTEDRISIISGVPTMWMSVLAEATVASGDEAPSLRAVSSGGAAISGQVLRSFEERFGAPVVEGYGLTETSAVGTFNPIVGVRKVGSVGCPVPRMEVRVVDLDGREVDAGVDGEICLRGPAVMAGYWNRPEATAEVLDADGWFRTGDIGRVDEDGYLFIIDRMKDLILHGGYNVYPREVEEVLYEIPGVREAAVIGTPDDTYGQQVTAVIARTPDSDLDAAEVERVTREKLAAYKIPRIVEFVEELPKGPSGKILKRAIALPRT</sequence>
<dbReference type="InterPro" id="IPR000873">
    <property type="entry name" value="AMP-dep_synth/lig_dom"/>
</dbReference>
<dbReference type="InterPro" id="IPR045851">
    <property type="entry name" value="AMP-bd_C_sf"/>
</dbReference>
<evidence type="ECO:0000313" key="3">
    <source>
        <dbReference type="EMBL" id="HJG79792.1"/>
    </source>
</evidence>
<organism evidence="3 4">
    <name type="scientific">Brevibacterium senegalense</name>
    <dbReference type="NCBI Taxonomy" id="1033736"/>
    <lineage>
        <taxon>Bacteria</taxon>
        <taxon>Bacillati</taxon>
        <taxon>Actinomycetota</taxon>
        <taxon>Actinomycetes</taxon>
        <taxon>Micrococcales</taxon>
        <taxon>Brevibacteriaceae</taxon>
        <taxon>Brevibacterium</taxon>
    </lineage>
</organism>